<accession>A0A830EWQ4</accession>
<name>A0A830EWQ4_9EURY</name>
<reference evidence="1" key="1">
    <citation type="journal article" date="2014" name="Int. J. Syst. Evol. Microbiol.">
        <title>Complete genome sequence of Corynebacterium casei LMG S-19264T (=DSM 44701T), isolated from a smear-ripened cheese.</title>
        <authorList>
            <consortium name="US DOE Joint Genome Institute (JGI-PGF)"/>
            <person name="Walter F."/>
            <person name="Albersmeier A."/>
            <person name="Kalinowski J."/>
            <person name="Ruckert C."/>
        </authorList>
    </citation>
    <scope>NUCLEOTIDE SEQUENCE</scope>
    <source>
        <strain evidence="1">JCM 19018</strain>
    </source>
</reference>
<dbReference type="EMBL" id="BMPD01000010">
    <property type="protein sequence ID" value="GGK82829.1"/>
    <property type="molecule type" value="Genomic_DNA"/>
</dbReference>
<organism evidence="1 2">
    <name type="scientific">Haloarcula sebkhae</name>
    <dbReference type="NCBI Taxonomy" id="932660"/>
    <lineage>
        <taxon>Archaea</taxon>
        <taxon>Methanobacteriati</taxon>
        <taxon>Methanobacteriota</taxon>
        <taxon>Stenosarchaea group</taxon>
        <taxon>Halobacteria</taxon>
        <taxon>Halobacteriales</taxon>
        <taxon>Haloarculaceae</taxon>
        <taxon>Haloarcula</taxon>
    </lineage>
</organism>
<dbReference type="AlphaFoldDB" id="A0A830EWQ4"/>
<evidence type="ECO:0000313" key="2">
    <source>
        <dbReference type="Proteomes" id="UP000614221"/>
    </source>
</evidence>
<evidence type="ECO:0000313" key="1">
    <source>
        <dbReference type="EMBL" id="GGK82829.1"/>
    </source>
</evidence>
<reference evidence="1" key="2">
    <citation type="submission" date="2020-09" db="EMBL/GenBank/DDBJ databases">
        <authorList>
            <person name="Sun Q."/>
            <person name="Ohkuma M."/>
        </authorList>
    </citation>
    <scope>NUCLEOTIDE SEQUENCE</scope>
    <source>
        <strain evidence="1">JCM 19018</strain>
    </source>
</reference>
<dbReference type="OrthoDB" id="351201at2157"/>
<dbReference type="Proteomes" id="UP000614221">
    <property type="component" value="Unassembled WGS sequence"/>
</dbReference>
<dbReference type="RefSeq" id="WP_188980476.1">
    <property type="nucleotide sequence ID" value="NZ_BMPD01000010.1"/>
</dbReference>
<proteinExistence type="predicted"/>
<gene>
    <name evidence="1" type="ORF">GCM10009067_38830</name>
</gene>
<sequence length="156" mass="17922">MANSRRSRSSRKGEDANVSYSIATPFTNKDATIFLFDNDDGTVEVLIGDIPTPSRYYKNYQTDDREKHYQHGVARWILDDAGRELKQWDYSTSSSKSRNPNYYLCDVYFECDEAEVNEAVLAAKRFLTTLEEKVVMQKQQFGSSFTDSPQQALSSR</sequence>
<protein>
    <submittedName>
        <fullName evidence="1">Uncharacterized protein</fullName>
    </submittedName>
</protein>
<comment type="caution">
    <text evidence="1">The sequence shown here is derived from an EMBL/GenBank/DDBJ whole genome shotgun (WGS) entry which is preliminary data.</text>
</comment>